<dbReference type="EMBL" id="GBXM01028994">
    <property type="protein sequence ID" value="JAH79583.1"/>
    <property type="molecule type" value="Transcribed_RNA"/>
</dbReference>
<organism evidence="1">
    <name type="scientific">Anguilla anguilla</name>
    <name type="common">European freshwater eel</name>
    <name type="synonym">Muraena anguilla</name>
    <dbReference type="NCBI Taxonomy" id="7936"/>
    <lineage>
        <taxon>Eukaryota</taxon>
        <taxon>Metazoa</taxon>
        <taxon>Chordata</taxon>
        <taxon>Craniata</taxon>
        <taxon>Vertebrata</taxon>
        <taxon>Euteleostomi</taxon>
        <taxon>Actinopterygii</taxon>
        <taxon>Neopterygii</taxon>
        <taxon>Teleostei</taxon>
        <taxon>Anguilliformes</taxon>
        <taxon>Anguillidae</taxon>
        <taxon>Anguilla</taxon>
    </lineage>
</organism>
<name>A0A0E9VQP3_ANGAN</name>
<protein>
    <submittedName>
        <fullName evidence="1">Uncharacterized protein</fullName>
    </submittedName>
</protein>
<accession>A0A0E9VQP3</accession>
<dbReference type="AlphaFoldDB" id="A0A0E9VQP3"/>
<reference evidence="1" key="1">
    <citation type="submission" date="2014-11" db="EMBL/GenBank/DDBJ databases">
        <authorList>
            <person name="Amaro Gonzalez C."/>
        </authorList>
    </citation>
    <scope>NUCLEOTIDE SEQUENCE</scope>
</reference>
<evidence type="ECO:0000313" key="1">
    <source>
        <dbReference type="EMBL" id="JAH79583.1"/>
    </source>
</evidence>
<reference evidence="1" key="2">
    <citation type="journal article" date="2015" name="Fish Shellfish Immunol.">
        <title>Early steps in the European eel (Anguilla anguilla)-Vibrio vulnificus interaction in the gills: Role of the RtxA13 toxin.</title>
        <authorList>
            <person name="Callol A."/>
            <person name="Pajuelo D."/>
            <person name="Ebbesson L."/>
            <person name="Teles M."/>
            <person name="MacKenzie S."/>
            <person name="Amaro C."/>
        </authorList>
    </citation>
    <scope>NUCLEOTIDE SEQUENCE</scope>
</reference>
<proteinExistence type="predicted"/>
<sequence length="31" mass="3404">MLSGRTVRVSVEALPPLQSNLTALRAFILFC</sequence>